<accession>A0ABR3PLJ5</accession>
<dbReference type="RefSeq" id="XP_069203146.1">
    <property type="nucleotide sequence ID" value="XM_069345318.1"/>
</dbReference>
<dbReference type="Proteomes" id="UP001562354">
    <property type="component" value="Unassembled WGS sequence"/>
</dbReference>
<gene>
    <name evidence="1" type="ORF">AAFC00_005524</name>
</gene>
<sequence length="415" mass="47524">MSASNQDVLRAAAFQRFEKRKDQILTDVLGHRIDLYERFGLTLARFPPVSKILRQIQNTRYMIYPPYSRDDLALVRMLPDGSPGLEQIDPFALVAPAYSDHSCAVDTFLWISQVCKIRRVRCDTIVDSTDLNKMDALSRTVIEYLRLPLFKLTQQQLDMLRDNVMELVKLDARMHYIPKQGMDIENLFAFAWSRDVTPLNQISFTRAVLQSCSTCPAYGTQRVVDTDGIFINDDNSRSLEAQLAHYFQSSAVADGVRCPYCNAPPKQQRVVLDRMPHLLLWGHGCTKPDNMMDQYFSPVTFDVEYANEQDGGGGVKTWQSRLVRLTYRPAVLVIRDDRRGANQAHWYAASCLPVKDGSGRWLLYDGLGVEDGVNKIVDQLQPVDIMQHMQSGKHRVHVMVLQKQHAVEIGRRWMR</sequence>
<keyword evidence="2" id="KW-1185">Reference proteome</keyword>
<dbReference type="EMBL" id="JBFMKM010000004">
    <property type="protein sequence ID" value="KAL1306874.1"/>
    <property type="molecule type" value="Genomic_DNA"/>
</dbReference>
<evidence type="ECO:0000313" key="2">
    <source>
        <dbReference type="Proteomes" id="UP001562354"/>
    </source>
</evidence>
<protein>
    <submittedName>
        <fullName evidence="1">Uncharacterized protein</fullName>
    </submittedName>
</protein>
<comment type="caution">
    <text evidence="1">The sequence shown here is derived from an EMBL/GenBank/DDBJ whole genome shotgun (WGS) entry which is preliminary data.</text>
</comment>
<evidence type="ECO:0000313" key="1">
    <source>
        <dbReference type="EMBL" id="KAL1306874.1"/>
    </source>
</evidence>
<organism evidence="1 2">
    <name type="scientific">Neodothiora populina</name>
    <dbReference type="NCBI Taxonomy" id="2781224"/>
    <lineage>
        <taxon>Eukaryota</taxon>
        <taxon>Fungi</taxon>
        <taxon>Dikarya</taxon>
        <taxon>Ascomycota</taxon>
        <taxon>Pezizomycotina</taxon>
        <taxon>Dothideomycetes</taxon>
        <taxon>Dothideomycetidae</taxon>
        <taxon>Dothideales</taxon>
        <taxon>Dothioraceae</taxon>
        <taxon>Neodothiora</taxon>
    </lineage>
</organism>
<reference evidence="1 2" key="1">
    <citation type="submission" date="2024-07" db="EMBL/GenBank/DDBJ databases">
        <title>Draft sequence of the Neodothiora populina.</title>
        <authorList>
            <person name="Drown D.D."/>
            <person name="Schuette U.S."/>
            <person name="Buechlein A.B."/>
            <person name="Rusch D.R."/>
            <person name="Winton L.W."/>
            <person name="Adams G.A."/>
        </authorList>
    </citation>
    <scope>NUCLEOTIDE SEQUENCE [LARGE SCALE GENOMIC DNA]</scope>
    <source>
        <strain evidence="1 2">CPC 39397</strain>
    </source>
</reference>
<dbReference type="GeneID" id="95979223"/>
<proteinExistence type="predicted"/>
<name>A0ABR3PLJ5_9PEZI</name>